<feature type="transmembrane region" description="Helical" evidence="1">
    <location>
        <begin position="249"/>
        <end position="275"/>
    </location>
</feature>
<dbReference type="AlphaFoldDB" id="A0A2A9NPN7"/>
<dbReference type="EMBL" id="KZ302008">
    <property type="protein sequence ID" value="PFH50217.1"/>
    <property type="molecule type" value="Genomic_DNA"/>
</dbReference>
<keyword evidence="1" id="KW-0472">Membrane</keyword>
<evidence type="ECO:0000313" key="3">
    <source>
        <dbReference type="EMBL" id="PFH50217.1"/>
    </source>
</evidence>
<evidence type="ECO:0000256" key="2">
    <source>
        <dbReference type="SAM" id="SignalP"/>
    </source>
</evidence>
<evidence type="ECO:0000256" key="1">
    <source>
        <dbReference type="SAM" id="Phobius"/>
    </source>
</evidence>
<sequence>MGVWNPLLSPPLRWGCCCQLWLCLWLLLPQILYAQSAPQQNVTLDLTGPQFTYFPVVCSSRLSGKFMTGNSNSEQFCDGGWTIDSVDGLMVVTTNGTRASDLRVVPQVLFRVQASAVYLTTSRLSNATVVVAAKNISSTFNSSVGSIPDSISIHNLVETELTDVVVSFVPDISGLPTRLDLSFVVVTISANVSSIALPTMTLPPTVTLPTVTTAFSSSSTSTTTNSNSSSISATSSASASELSAAHRLLVAHAVGITLGLGLGLTALSVLMYILWRWWRRRRTRNMW</sequence>
<proteinExistence type="predicted"/>
<dbReference type="Proteomes" id="UP000242287">
    <property type="component" value="Unassembled WGS sequence"/>
</dbReference>
<feature type="signal peptide" evidence="2">
    <location>
        <begin position="1"/>
        <end position="34"/>
    </location>
</feature>
<dbReference type="OrthoDB" id="3267422at2759"/>
<keyword evidence="4" id="KW-1185">Reference proteome</keyword>
<feature type="chain" id="PRO_5013174082" description="Mid2 domain-containing protein" evidence="2">
    <location>
        <begin position="35"/>
        <end position="287"/>
    </location>
</feature>
<organism evidence="3 4">
    <name type="scientific">Amanita thiersii Skay4041</name>
    <dbReference type="NCBI Taxonomy" id="703135"/>
    <lineage>
        <taxon>Eukaryota</taxon>
        <taxon>Fungi</taxon>
        <taxon>Dikarya</taxon>
        <taxon>Basidiomycota</taxon>
        <taxon>Agaricomycotina</taxon>
        <taxon>Agaricomycetes</taxon>
        <taxon>Agaricomycetidae</taxon>
        <taxon>Agaricales</taxon>
        <taxon>Pluteineae</taxon>
        <taxon>Amanitaceae</taxon>
        <taxon>Amanita</taxon>
    </lineage>
</organism>
<name>A0A2A9NPN7_9AGAR</name>
<evidence type="ECO:0008006" key="5">
    <source>
        <dbReference type="Google" id="ProtNLM"/>
    </source>
</evidence>
<accession>A0A2A9NPN7</accession>
<protein>
    <recommendedName>
        <fullName evidence="5">Mid2 domain-containing protein</fullName>
    </recommendedName>
</protein>
<reference evidence="3 4" key="1">
    <citation type="submission" date="2014-02" db="EMBL/GenBank/DDBJ databases">
        <title>Transposable element dynamics among asymbiotic and ectomycorrhizal Amanita fungi.</title>
        <authorList>
            <consortium name="DOE Joint Genome Institute"/>
            <person name="Hess J."/>
            <person name="Skrede I."/>
            <person name="Wolfe B."/>
            <person name="LaButti K."/>
            <person name="Ohm R.A."/>
            <person name="Grigoriev I.V."/>
            <person name="Pringle A."/>
        </authorList>
    </citation>
    <scope>NUCLEOTIDE SEQUENCE [LARGE SCALE GENOMIC DNA]</scope>
    <source>
        <strain evidence="3 4">SKay4041</strain>
    </source>
</reference>
<gene>
    <name evidence="3" type="ORF">AMATHDRAFT_61397</name>
</gene>
<keyword evidence="1" id="KW-1133">Transmembrane helix</keyword>
<evidence type="ECO:0000313" key="4">
    <source>
        <dbReference type="Proteomes" id="UP000242287"/>
    </source>
</evidence>
<keyword evidence="1" id="KW-0812">Transmembrane</keyword>
<keyword evidence="2" id="KW-0732">Signal</keyword>
<dbReference type="STRING" id="703135.A0A2A9NPN7"/>